<dbReference type="AlphaFoldDB" id="A0A2U1MUP3"/>
<evidence type="ECO:0000313" key="3">
    <source>
        <dbReference type="Proteomes" id="UP000245207"/>
    </source>
</evidence>
<dbReference type="InterPro" id="IPR001849">
    <property type="entry name" value="PH_domain"/>
</dbReference>
<dbReference type="EMBL" id="PKPP01004326">
    <property type="protein sequence ID" value="PWA64924.1"/>
    <property type="molecule type" value="Genomic_DNA"/>
</dbReference>
<evidence type="ECO:0000313" key="2">
    <source>
        <dbReference type="EMBL" id="PWA64924.1"/>
    </source>
</evidence>
<sequence length="154" mass="17120">MADLASSSQRDIHQALIALKKGAQLLKYGRKGKPKFCPFRLSHDESSLIWISTSGERSLKLALVSRIVPGQRTAVFRRFLRPEKDYLSFSLIYNNGKRSLDLICKDKVEAEVWIAGLKALISSGQGGRSKIDGWSEGGLYVEVRSSILKLVGCH</sequence>
<accession>A0A2U1MUP3</accession>
<dbReference type="SUPFAM" id="SSF50729">
    <property type="entry name" value="PH domain-like"/>
    <property type="match status" value="1"/>
</dbReference>
<dbReference type="CDD" id="cd13365">
    <property type="entry name" value="PH_PLC_plant-like"/>
    <property type="match status" value="1"/>
</dbReference>
<dbReference type="STRING" id="35608.A0A2U1MUP3"/>
<comment type="caution">
    <text evidence="2">The sequence shown here is derived from an EMBL/GenBank/DDBJ whole genome shotgun (WGS) entry which is preliminary data.</text>
</comment>
<dbReference type="Pfam" id="PF16457">
    <property type="entry name" value="PH_12"/>
    <property type="match status" value="1"/>
</dbReference>
<name>A0A2U1MUP3_ARTAN</name>
<dbReference type="Gene3D" id="2.30.29.30">
    <property type="entry name" value="Pleckstrin-homology domain (PH domain)/Phosphotyrosine-binding domain (PTB)"/>
    <property type="match status" value="1"/>
</dbReference>
<dbReference type="Proteomes" id="UP000245207">
    <property type="component" value="Unassembled WGS sequence"/>
</dbReference>
<protein>
    <submittedName>
        <fullName evidence="2">Pleckstrin homology-like domain-containing protein</fullName>
    </submittedName>
</protein>
<dbReference type="InterPro" id="IPR011993">
    <property type="entry name" value="PH-like_dom_sf"/>
</dbReference>
<gene>
    <name evidence="2" type="ORF">CTI12_AA337150</name>
</gene>
<feature type="domain" description="PH" evidence="1">
    <location>
        <begin position="14"/>
        <end position="121"/>
    </location>
</feature>
<reference evidence="2 3" key="1">
    <citation type="journal article" date="2018" name="Mol. Plant">
        <title>The genome of Artemisia annua provides insight into the evolution of Asteraceae family and artemisinin biosynthesis.</title>
        <authorList>
            <person name="Shen Q."/>
            <person name="Zhang L."/>
            <person name="Liao Z."/>
            <person name="Wang S."/>
            <person name="Yan T."/>
            <person name="Shi P."/>
            <person name="Liu M."/>
            <person name="Fu X."/>
            <person name="Pan Q."/>
            <person name="Wang Y."/>
            <person name="Lv Z."/>
            <person name="Lu X."/>
            <person name="Zhang F."/>
            <person name="Jiang W."/>
            <person name="Ma Y."/>
            <person name="Chen M."/>
            <person name="Hao X."/>
            <person name="Li L."/>
            <person name="Tang Y."/>
            <person name="Lv G."/>
            <person name="Zhou Y."/>
            <person name="Sun X."/>
            <person name="Brodelius P.E."/>
            <person name="Rose J.K.C."/>
            <person name="Tang K."/>
        </authorList>
    </citation>
    <scope>NUCLEOTIDE SEQUENCE [LARGE SCALE GENOMIC DNA]</scope>
    <source>
        <strain evidence="3">cv. Huhao1</strain>
        <tissue evidence="2">Leaf</tissue>
    </source>
</reference>
<dbReference type="OrthoDB" id="1632067at2759"/>
<organism evidence="2 3">
    <name type="scientific">Artemisia annua</name>
    <name type="common">Sweet wormwood</name>
    <dbReference type="NCBI Taxonomy" id="35608"/>
    <lineage>
        <taxon>Eukaryota</taxon>
        <taxon>Viridiplantae</taxon>
        <taxon>Streptophyta</taxon>
        <taxon>Embryophyta</taxon>
        <taxon>Tracheophyta</taxon>
        <taxon>Spermatophyta</taxon>
        <taxon>Magnoliopsida</taxon>
        <taxon>eudicotyledons</taxon>
        <taxon>Gunneridae</taxon>
        <taxon>Pentapetalae</taxon>
        <taxon>asterids</taxon>
        <taxon>campanulids</taxon>
        <taxon>Asterales</taxon>
        <taxon>Asteraceae</taxon>
        <taxon>Asteroideae</taxon>
        <taxon>Anthemideae</taxon>
        <taxon>Artemisiinae</taxon>
        <taxon>Artemisia</taxon>
    </lineage>
</organism>
<keyword evidence="3" id="KW-1185">Reference proteome</keyword>
<evidence type="ECO:0000259" key="1">
    <source>
        <dbReference type="Pfam" id="PF16457"/>
    </source>
</evidence>
<proteinExistence type="predicted"/>